<gene>
    <name evidence="1" type="ORF">VIN01S_25730</name>
</gene>
<accession>A0A4Y3HX67</accession>
<organism evidence="1 2">
    <name type="scientific">Vibrio inusitatus NBRC 102082</name>
    <dbReference type="NCBI Taxonomy" id="1219070"/>
    <lineage>
        <taxon>Bacteria</taxon>
        <taxon>Pseudomonadati</taxon>
        <taxon>Pseudomonadota</taxon>
        <taxon>Gammaproteobacteria</taxon>
        <taxon>Vibrionales</taxon>
        <taxon>Vibrionaceae</taxon>
        <taxon>Vibrio</taxon>
    </lineage>
</organism>
<keyword evidence="2" id="KW-1185">Reference proteome</keyword>
<name>A0A4Y3HX67_9VIBR</name>
<reference evidence="1 2" key="1">
    <citation type="submission" date="2019-06" db="EMBL/GenBank/DDBJ databases">
        <title>Whole genome shotgun sequence of Vibrio inusitatus NBRC 102082.</title>
        <authorList>
            <person name="Hosoyama A."/>
            <person name="Uohara A."/>
            <person name="Ohji S."/>
            <person name="Ichikawa N."/>
        </authorList>
    </citation>
    <scope>NUCLEOTIDE SEQUENCE [LARGE SCALE GENOMIC DNA]</scope>
    <source>
        <strain evidence="1 2">NBRC 102082</strain>
    </source>
</reference>
<dbReference type="AlphaFoldDB" id="A0A4Y3HX67"/>
<protein>
    <recommendedName>
        <fullName evidence="3">DUF1800 domain-containing protein</fullName>
    </recommendedName>
</protein>
<evidence type="ECO:0008006" key="3">
    <source>
        <dbReference type="Google" id="ProtNLM"/>
    </source>
</evidence>
<dbReference type="EMBL" id="BJLF01000012">
    <property type="protein sequence ID" value="GEA51769.1"/>
    <property type="molecule type" value="Genomic_DNA"/>
</dbReference>
<dbReference type="RefSeq" id="WP_167496202.1">
    <property type="nucleotide sequence ID" value="NZ_BJLF01000012.1"/>
</dbReference>
<dbReference type="Pfam" id="PF08811">
    <property type="entry name" value="DUF1800"/>
    <property type="match status" value="1"/>
</dbReference>
<sequence length="496" mass="56473">MITPRKAHQVLLQATMGFKSHDLDNLNQAGSIENWISLQSGLNGNSLVARQQYMAERHPKADWTAVHQRIAYTDILLSTGSVLRNRIAYILTQLFVVSVQHPELSRAPRRIAISKYYDNLAQNCFGNFRELLKIVSTSPVMGEYLTFLENDYKEGVAADENYARELMQLFTIGPVLLEMDGSTIEDGNGRPVSSYSQEDIEQAAKIMTGWGINNDDWLKPLREKQGAHNPEAKAILGRDIQPGGSAEEDLDQLIDILCDHQNITPFIAKFFIQKMVTSNPSPDYIERVAKTFKNSGLDMLKLVEAILTDDAANYENEDKERGLIRDPLITLSHAMRGLNLTLKDLNGILPDAYSWKSRRVICDAPSVFYYYQPDESPSDERFVGLNAPEFKIYNWDDIYHYYSQVTDLAVRLQSDQNAKAYMNRPAIESHFSNIDNQNSIENLINEIDLHLFARNMSESMKNIIRDYMDTANRNNLDALRVLLIQIIMSPEFMTQG</sequence>
<evidence type="ECO:0000313" key="2">
    <source>
        <dbReference type="Proteomes" id="UP000318717"/>
    </source>
</evidence>
<dbReference type="InterPro" id="IPR014917">
    <property type="entry name" value="DUF1800"/>
</dbReference>
<evidence type="ECO:0000313" key="1">
    <source>
        <dbReference type="EMBL" id="GEA51769.1"/>
    </source>
</evidence>
<proteinExistence type="predicted"/>
<comment type="caution">
    <text evidence="1">The sequence shown here is derived from an EMBL/GenBank/DDBJ whole genome shotgun (WGS) entry which is preliminary data.</text>
</comment>
<dbReference type="Proteomes" id="UP000318717">
    <property type="component" value="Unassembled WGS sequence"/>
</dbReference>